<evidence type="ECO:0000313" key="2">
    <source>
        <dbReference type="EMBL" id="PHK49317.1"/>
    </source>
</evidence>
<protein>
    <recommendedName>
        <fullName evidence="6">Pathogenicity island protein</fullName>
    </recommendedName>
</protein>
<evidence type="ECO:0008006" key="6">
    <source>
        <dbReference type="Google" id="ProtNLM"/>
    </source>
</evidence>
<evidence type="ECO:0000313" key="5">
    <source>
        <dbReference type="Proteomes" id="UP001056588"/>
    </source>
</evidence>
<dbReference type="Proteomes" id="UP001056588">
    <property type="component" value="Chromosome"/>
</dbReference>
<proteinExistence type="predicted"/>
<dbReference type="Proteomes" id="UP000223828">
    <property type="component" value="Unassembled WGS sequence"/>
</dbReference>
<evidence type="ECO:0000256" key="1">
    <source>
        <dbReference type="SAM" id="SignalP"/>
    </source>
</evidence>
<gene>
    <name evidence="2" type="ORF">BTJ66_09100</name>
    <name evidence="3" type="ORF">MNY58_10375</name>
</gene>
<name>A0A2C6WPD0_9STAP</name>
<feature type="chain" id="PRO_5012632327" description="Pathogenicity island protein" evidence="1">
    <location>
        <begin position="25"/>
        <end position="201"/>
    </location>
</feature>
<dbReference type="EMBL" id="MRZN01000014">
    <property type="protein sequence ID" value="PHK49317.1"/>
    <property type="molecule type" value="Genomic_DNA"/>
</dbReference>
<dbReference type="AlphaFoldDB" id="A0A2C6WPD0"/>
<feature type="signal peptide" evidence="1">
    <location>
        <begin position="1"/>
        <end position="24"/>
    </location>
</feature>
<dbReference type="RefSeq" id="WP_099090652.1">
    <property type="nucleotide sequence ID" value="NZ_CP093217.1"/>
</dbReference>
<evidence type="ECO:0000313" key="4">
    <source>
        <dbReference type="Proteomes" id="UP000223828"/>
    </source>
</evidence>
<evidence type="ECO:0000313" key="3">
    <source>
        <dbReference type="EMBL" id="UQW80978.1"/>
    </source>
</evidence>
<keyword evidence="1" id="KW-0732">Signal</keyword>
<organism evidence="2 4">
    <name type="scientific">Staphylococcus edaphicus</name>
    <dbReference type="NCBI Taxonomy" id="1955013"/>
    <lineage>
        <taxon>Bacteria</taxon>
        <taxon>Bacillati</taxon>
        <taxon>Bacillota</taxon>
        <taxon>Bacilli</taxon>
        <taxon>Bacillales</taxon>
        <taxon>Staphylococcaceae</taxon>
        <taxon>Staphylococcus</taxon>
    </lineage>
</organism>
<reference evidence="3" key="4">
    <citation type="submission" date="2022-03" db="EMBL/GenBank/DDBJ databases">
        <title>Complete Genome Sequence of Staphylococcus edaphicus strain CCM 8731.</title>
        <authorList>
            <person name="Rimmer C.O."/>
            <person name="Thomas J.C."/>
        </authorList>
    </citation>
    <scope>NUCLEOTIDE SEQUENCE</scope>
    <source>
        <strain evidence="3">CCM 8731</strain>
    </source>
</reference>
<keyword evidence="5" id="KW-1185">Reference proteome</keyword>
<sequence length="201" mass="20805">MKFKNLIIGTVACTTIIGFTGAYADATTSQYNNTSVSEKSISKSLPTQNDLKNSHYTVQKNNDGSTSYNITDQEYVELLRENGQNEVANKLEQEIQKENNGINMYKAKNGVNSVSVTGKGAVVIKVNKTVAKALAATGGGAAGAAAGLLVNAIPGLGQIATPVVSGAAAGLIGFLAQNSVKGGAWIKVGLVSKKTLAVGWQ</sequence>
<reference evidence="2" key="3">
    <citation type="submission" date="2017-10" db="EMBL/GenBank/DDBJ databases">
        <authorList>
            <person name="Vrbovska V."/>
            <person name="Kovarovic V."/>
            <person name="Indrakova A."/>
        </authorList>
    </citation>
    <scope>NUCLEOTIDE SEQUENCE</scope>
    <source>
        <strain evidence="2">CCM 8730</strain>
    </source>
</reference>
<dbReference type="EMBL" id="CP093217">
    <property type="protein sequence ID" value="UQW80978.1"/>
    <property type="molecule type" value="Genomic_DNA"/>
</dbReference>
<accession>A0A2C6WPD0</accession>
<reference evidence="4" key="2">
    <citation type="submission" date="2017-10" db="EMBL/GenBank/DDBJ databases">
        <title>Staphylococcus edaphicus sp. nov., isolated in Antarctica, harbouring mecC gene and genomic islands essential in adaptation to extreme environment.</title>
        <authorList>
            <person name="Pantucek R."/>
            <person name="Sedlacek I."/>
            <person name="Indrakova A."/>
            <person name="Vrbovska V."/>
            <person name="Maslanova I."/>
            <person name="Kovarovic V."/>
            <person name="Svec P."/>
            <person name="Kralova S."/>
            <person name="Kristofova L."/>
            <person name="Keklakova J."/>
            <person name="Petras P."/>
            <person name="Doskar J."/>
        </authorList>
    </citation>
    <scope>NUCLEOTIDE SEQUENCE [LARGE SCALE GENOMIC DNA]</scope>
    <source>
        <strain evidence="4">CCM 5085</strain>
    </source>
</reference>
<reference evidence="2" key="1">
    <citation type="journal article" date="2017" name="Appl. Environ. Microbiol.">
        <title>Staphylococcus edaphicus sp. nov., isolated in Antarctica, harbours mecC gene and genomic islands with suspected role in adaptation to extreme environment.</title>
        <authorList>
            <person name="Pantucek R."/>
            <person name="Sedlacek I."/>
            <person name="Indrakova A."/>
            <person name="Vrbovska V."/>
            <person name="Maslanova I."/>
            <person name="Kovarovic V."/>
            <person name="Svec P."/>
            <person name="Kralova S."/>
            <person name="Kristofova L."/>
            <person name="Keklakova J."/>
            <person name="Petras P."/>
            <person name="Doskar J."/>
        </authorList>
    </citation>
    <scope>NUCLEOTIDE SEQUENCE</scope>
    <source>
        <strain evidence="2">CCM 8730</strain>
    </source>
</reference>